<dbReference type="Pfam" id="PF25917">
    <property type="entry name" value="BSH_RND"/>
    <property type="match status" value="1"/>
</dbReference>
<name>A0A916W4A3_9HYPH</name>
<dbReference type="InterPro" id="IPR006143">
    <property type="entry name" value="RND_pump_MFP"/>
</dbReference>
<keyword evidence="4" id="KW-0812">Transmembrane</keyword>
<feature type="region of interest" description="Disordered" evidence="3">
    <location>
        <begin position="42"/>
        <end position="74"/>
    </location>
</feature>
<dbReference type="Gene3D" id="2.40.50.100">
    <property type="match status" value="1"/>
</dbReference>
<keyword evidence="4" id="KW-0472">Membrane</keyword>
<keyword evidence="8" id="KW-1185">Reference proteome</keyword>
<dbReference type="SUPFAM" id="SSF111369">
    <property type="entry name" value="HlyD-like secretion proteins"/>
    <property type="match status" value="1"/>
</dbReference>
<reference evidence="7" key="2">
    <citation type="submission" date="2020-09" db="EMBL/GenBank/DDBJ databases">
        <authorList>
            <person name="Sun Q."/>
            <person name="Zhou Y."/>
        </authorList>
    </citation>
    <scope>NUCLEOTIDE SEQUENCE</scope>
    <source>
        <strain evidence="7">CGMCC 1.15320</strain>
    </source>
</reference>
<dbReference type="NCBIfam" id="TIGR01730">
    <property type="entry name" value="RND_mfp"/>
    <property type="match status" value="1"/>
</dbReference>
<accession>A0A916W4A3</accession>
<protein>
    <submittedName>
        <fullName evidence="7">Hemolysin secretion protein D</fullName>
    </submittedName>
</protein>
<dbReference type="PANTHER" id="PTHR30469:SF13">
    <property type="entry name" value="HAE1 FAMILY EFFLUX PUMP MFP COMPONENT"/>
    <property type="match status" value="1"/>
</dbReference>
<evidence type="ECO:0000313" key="8">
    <source>
        <dbReference type="Proteomes" id="UP000636264"/>
    </source>
</evidence>
<feature type="coiled-coil region" evidence="2">
    <location>
        <begin position="144"/>
        <end position="195"/>
    </location>
</feature>
<evidence type="ECO:0000259" key="5">
    <source>
        <dbReference type="Pfam" id="PF25917"/>
    </source>
</evidence>
<gene>
    <name evidence="7" type="ORF">GCM10011385_17870</name>
</gene>
<evidence type="ECO:0000256" key="3">
    <source>
        <dbReference type="SAM" id="MobiDB-lite"/>
    </source>
</evidence>
<comment type="caution">
    <text evidence="7">The sequence shown here is derived from an EMBL/GenBank/DDBJ whole genome shotgun (WGS) entry which is preliminary data.</text>
</comment>
<evidence type="ECO:0000256" key="2">
    <source>
        <dbReference type="SAM" id="Coils"/>
    </source>
</evidence>
<evidence type="ECO:0000256" key="1">
    <source>
        <dbReference type="ARBA" id="ARBA00009477"/>
    </source>
</evidence>
<dbReference type="Pfam" id="PF25954">
    <property type="entry name" value="Beta-barrel_RND_2"/>
    <property type="match status" value="1"/>
</dbReference>
<dbReference type="PANTHER" id="PTHR30469">
    <property type="entry name" value="MULTIDRUG RESISTANCE PROTEIN MDTA"/>
    <property type="match status" value="1"/>
</dbReference>
<evidence type="ECO:0000313" key="7">
    <source>
        <dbReference type="EMBL" id="GGA64536.1"/>
    </source>
</evidence>
<evidence type="ECO:0000256" key="4">
    <source>
        <dbReference type="SAM" id="Phobius"/>
    </source>
</evidence>
<keyword evidence="2" id="KW-0175">Coiled coil</keyword>
<dbReference type="FunFam" id="2.40.30.170:FF:000010">
    <property type="entry name" value="Efflux RND transporter periplasmic adaptor subunit"/>
    <property type="match status" value="1"/>
</dbReference>
<proteinExistence type="inferred from homology"/>
<comment type="similarity">
    <text evidence="1">Belongs to the membrane fusion protein (MFP) (TC 8.A.1) family.</text>
</comment>
<feature type="domain" description="Multidrug resistance protein MdtA-like barrel-sandwich hybrid" evidence="5">
    <location>
        <begin position="104"/>
        <end position="225"/>
    </location>
</feature>
<dbReference type="GO" id="GO:0015562">
    <property type="term" value="F:efflux transmembrane transporter activity"/>
    <property type="evidence" value="ECO:0007669"/>
    <property type="project" value="TreeGrafter"/>
</dbReference>
<feature type="domain" description="CusB-like beta-barrel" evidence="6">
    <location>
        <begin position="239"/>
        <end position="309"/>
    </location>
</feature>
<reference evidence="7" key="1">
    <citation type="journal article" date="2014" name="Int. J. Syst. Evol. Microbiol.">
        <title>Complete genome sequence of Corynebacterium casei LMG S-19264T (=DSM 44701T), isolated from a smear-ripened cheese.</title>
        <authorList>
            <consortium name="US DOE Joint Genome Institute (JGI-PGF)"/>
            <person name="Walter F."/>
            <person name="Albersmeier A."/>
            <person name="Kalinowski J."/>
            <person name="Ruckert C."/>
        </authorList>
    </citation>
    <scope>NUCLEOTIDE SEQUENCE</scope>
    <source>
        <strain evidence="7">CGMCC 1.15320</strain>
    </source>
</reference>
<dbReference type="Proteomes" id="UP000636264">
    <property type="component" value="Unassembled WGS sequence"/>
</dbReference>
<keyword evidence="4" id="KW-1133">Transmembrane helix</keyword>
<dbReference type="AlphaFoldDB" id="A0A916W4A3"/>
<dbReference type="InterPro" id="IPR058625">
    <property type="entry name" value="MdtA-like_BSH"/>
</dbReference>
<evidence type="ECO:0000259" key="6">
    <source>
        <dbReference type="Pfam" id="PF25954"/>
    </source>
</evidence>
<dbReference type="EMBL" id="BMIF01000004">
    <property type="protein sequence ID" value="GGA64536.1"/>
    <property type="molecule type" value="Genomic_DNA"/>
</dbReference>
<dbReference type="InterPro" id="IPR058792">
    <property type="entry name" value="Beta-barrel_RND_2"/>
</dbReference>
<dbReference type="GO" id="GO:1990281">
    <property type="term" value="C:efflux pump complex"/>
    <property type="evidence" value="ECO:0007669"/>
    <property type="project" value="TreeGrafter"/>
</dbReference>
<dbReference type="Gene3D" id="1.10.287.470">
    <property type="entry name" value="Helix hairpin bin"/>
    <property type="match status" value="1"/>
</dbReference>
<sequence length="396" mass="42196">MSWWKQTIVCVVVLIASAVIWYLFFPGAQQVAANWGIGNPPATSSAGSPGPRGPGQGGPGGRGPGGPGGPGGGMSAGVVILEKVGTATINDRLSAIGTGSALHSVAVRPYSSGRLTEILVEPGTEIRAGDVLARMDSEAEKIAVDRAQLSLEDNRAKLERAKTLSTSNNVSAVQLRDAELALRNAELQLRESQLALERREILAPINGVVGILPVSPGDYVTSSSDIATIDDRSEILIDFWVPERYARQIQIGAPLTAQSVGRPDETYEGTVRAIDNQVDNASRTLRVQARISNPSNTLRSGMAFRVEMKFSGDEYPAVNPLAVQWSNDGAFVWAVRNDLALRMPVQIMQRNSDTVLVSGEFEPGDQVVIEGVHAVREGQNVPVAENSGAERKRQGS</sequence>
<feature type="compositionally biased region" description="Gly residues" evidence="3">
    <location>
        <begin position="53"/>
        <end position="74"/>
    </location>
</feature>
<dbReference type="RefSeq" id="WP_188720696.1">
    <property type="nucleotide sequence ID" value="NZ_BMIF01000004.1"/>
</dbReference>
<feature type="transmembrane region" description="Helical" evidence="4">
    <location>
        <begin position="7"/>
        <end position="25"/>
    </location>
</feature>
<organism evidence="7 8">
    <name type="scientific">Nitratireductor aestuarii</name>
    <dbReference type="NCBI Taxonomy" id="1735103"/>
    <lineage>
        <taxon>Bacteria</taxon>
        <taxon>Pseudomonadati</taxon>
        <taxon>Pseudomonadota</taxon>
        <taxon>Alphaproteobacteria</taxon>
        <taxon>Hyphomicrobiales</taxon>
        <taxon>Phyllobacteriaceae</taxon>
        <taxon>Nitratireductor</taxon>
    </lineage>
</organism>
<dbReference type="Gene3D" id="2.40.420.20">
    <property type="match status" value="1"/>
</dbReference>
<dbReference type="Gene3D" id="2.40.30.170">
    <property type="match status" value="1"/>
</dbReference>